<keyword evidence="5" id="KW-1185">Reference proteome</keyword>
<dbReference type="GO" id="GO:0006887">
    <property type="term" value="P:exocytosis"/>
    <property type="evidence" value="ECO:0007669"/>
    <property type="project" value="TreeGrafter"/>
</dbReference>
<dbReference type="GO" id="GO:0005886">
    <property type="term" value="C:plasma membrane"/>
    <property type="evidence" value="ECO:0007669"/>
    <property type="project" value="TreeGrafter"/>
</dbReference>
<feature type="non-terminal residue" evidence="4">
    <location>
        <position position="1"/>
    </location>
</feature>
<comment type="similarity">
    <text evidence="1">Belongs to the SNAP-25 family.</text>
</comment>
<feature type="compositionally biased region" description="Basic and acidic residues" evidence="2">
    <location>
        <begin position="97"/>
        <end position="113"/>
    </location>
</feature>
<proteinExistence type="inferred from homology"/>
<dbReference type="PANTHER" id="PTHR19305:SF9">
    <property type="entry name" value="SYNAPTOSOMAL-ASSOCIATED PROTEIN 29"/>
    <property type="match status" value="1"/>
</dbReference>
<feature type="region of interest" description="Disordered" evidence="2">
    <location>
        <begin position="88"/>
        <end position="113"/>
    </location>
</feature>
<dbReference type="CDD" id="cd15886">
    <property type="entry name" value="SNARE_SEC9N"/>
    <property type="match status" value="1"/>
</dbReference>
<dbReference type="OrthoDB" id="18679at2759"/>
<dbReference type="GO" id="GO:0006906">
    <property type="term" value="P:vesicle fusion"/>
    <property type="evidence" value="ECO:0007669"/>
    <property type="project" value="TreeGrafter"/>
</dbReference>
<evidence type="ECO:0000256" key="2">
    <source>
        <dbReference type="SAM" id="MobiDB-lite"/>
    </source>
</evidence>
<protein>
    <recommendedName>
        <fullName evidence="3">t-SNARE coiled-coil homology domain-containing protein</fullName>
    </recommendedName>
</protein>
<gene>
    <name evidence="4" type="ORF">SYNPS1DRAFT_10981</name>
</gene>
<sequence length="230" mass="26552">DDEDEDIEGIKRQIHTVKQDTLQSTRNAVQKLQETEAVATSTMTTLGRQGEQIINVERQLDMTDLHAERAAERTDELKRLNRSIFRPSFKNPFTSKKRAEKELEQKQREHEEYMQKRSELHTAEYQTQQRMATAMGAPGTRGAQGYKSAKDIYGDESGRYTFEDEDPSVEREINENLDVISDSMQRLKMMGTAMNAELTAQNDRLKTIDGKTTTVHSKINLQRNRLDRIK</sequence>
<evidence type="ECO:0000313" key="4">
    <source>
        <dbReference type="EMBL" id="RKP26840.1"/>
    </source>
</evidence>
<organism evidence="4 5">
    <name type="scientific">Syncephalis pseudoplumigaleata</name>
    <dbReference type="NCBI Taxonomy" id="1712513"/>
    <lineage>
        <taxon>Eukaryota</taxon>
        <taxon>Fungi</taxon>
        <taxon>Fungi incertae sedis</taxon>
        <taxon>Zoopagomycota</taxon>
        <taxon>Zoopagomycotina</taxon>
        <taxon>Zoopagomycetes</taxon>
        <taxon>Zoopagales</taxon>
        <taxon>Piptocephalidaceae</taxon>
        <taxon>Syncephalis</taxon>
    </lineage>
</organism>
<dbReference type="PANTHER" id="PTHR19305">
    <property type="entry name" value="SYNAPTOSOMAL ASSOCIATED PROTEIN"/>
    <property type="match status" value="1"/>
</dbReference>
<feature type="domain" description="T-SNARE coiled-coil homology" evidence="3">
    <location>
        <begin position="167"/>
        <end position="229"/>
    </location>
</feature>
<dbReference type="AlphaFoldDB" id="A0A4P9Z5E3"/>
<evidence type="ECO:0000259" key="3">
    <source>
        <dbReference type="PROSITE" id="PS50192"/>
    </source>
</evidence>
<dbReference type="EMBL" id="KZ989322">
    <property type="protein sequence ID" value="RKP26840.1"/>
    <property type="molecule type" value="Genomic_DNA"/>
</dbReference>
<dbReference type="InterPro" id="IPR000727">
    <property type="entry name" value="T_SNARE_dom"/>
</dbReference>
<feature type="non-terminal residue" evidence="4">
    <location>
        <position position="230"/>
    </location>
</feature>
<reference evidence="5" key="1">
    <citation type="journal article" date="2018" name="Nat. Microbiol.">
        <title>Leveraging single-cell genomics to expand the fungal tree of life.</title>
        <authorList>
            <person name="Ahrendt S.R."/>
            <person name="Quandt C.A."/>
            <person name="Ciobanu D."/>
            <person name="Clum A."/>
            <person name="Salamov A."/>
            <person name="Andreopoulos B."/>
            <person name="Cheng J.F."/>
            <person name="Woyke T."/>
            <person name="Pelin A."/>
            <person name="Henrissat B."/>
            <person name="Reynolds N.K."/>
            <person name="Benny G.L."/>
            <person name="Smith M.E."/>
            <person name="James T.Y."/>
            <person name="Grigoriev I.V."/>
        </authorList>
    </citation>
    <scope>NUCLEOTIDE SEQUENCE [LARGE SCALE GENOMIC DNA]</scope>
    <source>
        <strain evidence="5">Benny S71-1</strain>
    </source>
</reference>
<dbReference type="Proteomes" id="UP000278143">
    <property type="component" value="Unassembled WGS sequence"/>
</dbReference>
<dbReference type="GO" id="GO:0031201">
    <property type="term" value="C:SNARE complex"/>
    <property type="evidence" value="ECO:0007669"/>
    <property type="project" value="TreeGrafter"/>
</dbReference>
<dbReference type="SMART" id="SM00397">
    <property type="entry name" value="t_SNARE"/>
    <property type="match status" value="2"/>
</dbReference>
<dbReference type="SUPFAM" id="SSF58038">
    <property type="entry name" value="SNARE fusion complex"/>
    <property type="match status" value="2"/>
</dbReference>
<feature type="domain" description="T-SNARE coiled-coil homology" evidence="3">
    <location>
        <begin position="15"/>
        <end position="77"/>
    </location>
</feature>
<name>A0A4P9Z5E3_9FUNG</name>
<dbReference type="GO" id="GO:0005484">
    <property type="term" value="F:SNAP receptor activity"/>
    <property type="evidence" value="ECO:0007669"/>
    <property type="project" value="TreeGrafter"/>
</dbReference>
<accession>A0A4P9Z5E3</accession>
<evidence type="ECO:0000256" key="1">
    <source>
        <dbReference type="ARBA" id="ARBA00009480"/>
    </source>
</evidence>
<dbReference type="Gene3D" id="1.20.5.110">
    <property type="match status" value="2"/>
</dbReference>
<dbReference type="GO" id="GO:0019905">
    <property type="term" value="F:syntaxin binding"/>
    <property type="evidence" value="ECO:0007669"/>
    <property type="project" value="TreeGrafter"/>
</dbReference>
<evidence type="ECO:0000313" key="5">
    <source>
        <dbReference type="Proteomes" id="UP000278143"/>
    </source>
</evidence>
<dbReference type="PROSITE" id="PS50192">
    <property type="entry name" value="T_SNARE"/>
    <property type="match status" value="2"/>
</dbReference>